<reference evidence="2" key="1">
    <citation type="journal article" date="2021" name="Genome Biol. Evol.">
        <title>The assembled and annotated genome of the fairy-ring fungus Marasmius oreades.</title>
        <authorList>
            <person name="Hiltunen M."/>
            <person name="Ament-Velasquez S.L."/>
            <person name="Johannesson H."/>
        </authorList>
    </citation>
    <scope>NUCLEOTIDE SEQUENCE</scope>
    <source>
        <strain evidence="2">03SP1</strain>
    </source>
</reference>
<feature type="transmembrane region" description="Helical" evidence="1">
    <location>
        <begin position="20"/>
        <end position="41"/>
    </location>
</feature>
<dbReference type="GeneID" id="66072972"/>
<keyword evidence="1" id="KW-1133">Transmembrane helix</keyword>
<dbReference type="OrthoDB" id="10054429at2759"/>
<dbReference type="Proteomes" id="UP001049176">
    <property type="component" value="Chromosome 2"/>
</dbReference>
<protein>
    <submittedName>
        <fullName evidence="2">Uncharacterized protein</fullName>
    </submittedName>
</protein>
<gene>
    <name evidence="2" type="ORF">E1B28_003896</name>
</gene>
<name>A0A9P8AC83_9AGAR</name>
<dbReference type="KEGG" id="more:E1B28_003896"/>
<keyword evidence="3" id="KW-1185">Reference proteome</keyword>
<dbReference type="EMBL" id="CM032182">
    <property type="protein sequence ID" value="KAG7096463.1"/>
    <property type="molecule type" value="Genomic_DNA"/>
</dbReference>
<evidence type="ECO:0000313" key="2">
    <source>
        <dbReference type="EMBL" id="KAG7096463.1"/>
    </source>
</evidence>
<proteinExistence type="predicted"/>
<keyword evidence="1" id="KW-0472">Membrane</keyword>
<evidence type="ECO:0000256" key="1">
    <source>
        <dbReference type="SAM" id="Phobius"/>
    </source>
</evidence>
<sequence length="79" mass="8923">MFTRVLIILSTSHLVNKNNMIYAAVSVGGLMLIAELTWVLWGAVSLQRTRSYEQSVDGKTEYGLKYTEFMNGIEVDEGY</sequence>
<dbReference type="AlphaFoldDB" id="A0A9P8AC83"/>
<organism evidence="2 3">
    <name type="scientific">Marasmius oreades</name>
    <name type="common">fairy-ring Marasmius</name>
    <dbReference type="NCBI Taxonomy" id="181124"/>
    <lineage>
        <taxon>Eukaryota</taxon>
        <taxon>Fungi</taxon>
        <taxon>Dikarya</taxon>
        <taxon>Basidiomycota</taxon>
        <taxon>Agaricomycotina</taxon>
        <taxon>Agaricomycetes</taxon>
        <taxon>Agaricomycetidae</taxon>
        <taxon>Agaricales</taxon>
        <taxon>Marasmiineae</taxon>
        <taxon>Marasmiaceae</taxon>
        <taxon>Marasmius</taxon>
    </lineage>
</organism>
<comment type="caution">
    <text evidence="2">The sequence shown here is derived from an EMBL/GenBank/DDBJ whole genome shotgun (WGS) entry which is preliminary data.</text>
</comment>
<dbReference type="RefSeq" id="XP_043012933.1">
    <property type="nucleotide sequence ID" value="XM_043148338.1"/>
</dbReference>
<evidence type="ECO:0000313" key="3">
    <source>
        <dbReference type="Proteomes" id="UP001049176"/>
    </source>
</evidence>
<keyword evidence="1" id="KW-0812">Transmembrane</keyword>
<accession>A0A9P8AC83</accession>